<comment type="caution">
    <text evidence="3">The sequence shown here is derived from an EMBL/GenBank/DDBJ whole genome shotgun (WGS) entry which is preliminary data.</text>
</comment>
<dbReference type="Gene3D" id="1.20.58.80">
    <property type="entry name" value="Phosphotransferase system, lactose/cellobiose-type IIA subunit"/>
    <property type="match status" value="1"/>
</dbReference>
<name>A0A8H4F639_MUCCL</name>
<feature type="region of interest" description="Disordered" evidence="2">
    <location>
        <begin position="321"/>
        <end position="381"/>
    </location>
</feature>
<organism evidence="3 4">
    <name type="scientific">Mucor circinelloides f. lusitanicus</name>
    <name type="common">Mucor racemosus var. lusitanicus</name>
    <dbReference type="NCBI Taxonomy" id="29924"/>
    <lineage>
        <taxon>Eukaryota</taxon>
        <taxon>Fungi</taxon>
        <taxon>Fungi incertae sedis</taxon>
        <taxon>Mucoromycota</taxon>
        <taxon>Mucoromycotina</taxon>
        <taxon>Mucoromycetes</taxon>
        <taxon>Mucorales</taxon>
        <taxon>Mucorineae</taxon>
        <taxon>Mucoraceae</taxon>
        <taxon>Mucor</taxon>
    </lineage>
</organism>
<feature type="region of interest" description="Disordered" evidence="2">
    <location>
        <begin position="96"/>
        <end position="121"/>
    </location>
</feature>
<keyword evidence="1" id="KW-0175">Coiled coil</keyword>
<feature type="region of interest" description="Disordered" evidence="2">
    <location>
        <begin position="263"/>
        <end position="282"/>
    </location>
</feature>
<feature type="compositionally biased region" description="Polar residues" evidence="2">
    <location>
        <begin position="263"/>
        <end position="274"/>
    </location>
</feature>
<evidence type="ECO:0000313" key="3">
    <source>
        <dbReference type="EMBL" id="KAF1806329.1"/>
    </source>
</evidence>
<dbReference type="PANTHER" id="PTHR40130">
    <property type="entry name" value="EXPRESSED PROTEIN"/>
    <property type="match status" value="1"/>
</dbReference>
<feature type="compositionally biased region" description="Acidic residues" evidence="2">
    <location>
        <begin position="108"/>
        <end position="119"/>
    </location>
</feature>
<dbReference type="PANTHER" id="PTHR40130:SF1">
    <property type="entry name" value="SPINDLE POLE BODY-ASSOCIATED PROTEIN CUT12 DOMAIN-CONTAINING PROTEIN"/>
    <property type="match status" value="1"/>
</dbReference>
<feature type="compositionally biased region" description="Polar residues" evidence="2">
    <location>
        <begin position="177"/>
        <end position="191"/>
    </location>
</feature>
<sequence length="381" mass="42107">MSRAVINSGQVLADIAGKYEDKQDWHNALEAHKKAAAHYERALSNEHDAVTRQTLTSMKSSHEEKMKAISSKLNQSPENVFDMKKLEQELFAIQKGGAVGDPSVSEPPLEDDDDEDDGDPFNRFWGVVEPMVNKLSQAPSPGQPAAMSDTVFDEAEINRIQHEMSFIDDSFFTCPTQSHQDQTTYTQSDQNPVIKAMPDPNDNPEEENRALKAQIADIKSEIQSLQQKSVDSTVLKSSIIQFKKDVHKQALRVLQTQESAMMTRSAMTTGSAPSRNVRHVGTSTAEIMNRIRELEEANKVLRSQNRKQDALMNKYRERWEKLKEGAKKRQPSSLEAASNGVPASSTTTSKGSTLLSNLASANPPSTANISSSTTASTTREA</sequence>
<evidence type="ECO:0000256" key="2">
    <source>
        <dbReference type="SAM" id="MobiDB-lite"/>
    </source>
</evidence>
<feature type="coiled-coil region" evidence="1">
    <location>
        <begin position="284"/>
        <end position="314"/>
    </location>
</feature>
<proteinExistence type="predicted"/>
<accession>A0A8H4F639</accession>
<reference evidence="3 4" key="1">
    <citation type="submission" date="2019-09" db="EMBL/GenBank/DDBJ databases">
        <authorList>
            <consortium name="DOE Joint Genome Institute"/>
            <person name="Mondo S.J."/>
            <person name="Navarro-Mendoza M.I."/>
            <person name="Perez-Arques C."/>
            <person name="Panchal S."/>
            <person name="Nicolas F.E."/>
            <person name="Ganguly P."/>
            <person name="Pangilinan J."/>
            <person name="Grigoriev I."/>
            <person name="Heitman J."/>
            <person name="Sanya K."/>
            <person name="Garre V."/>
        </authorList>
    </citation>
    <scope>NUCLEOTIDE SEQUENCE [LARGE SCALE GENOMIC DNA]</scope>
    <source>
        <strain evidence="3 4">MU402</strain>
    </source>
</reference>
<protein>
    <submittedName>
        <fullName evidence="3">Uncharacterized protein</fullName>
    </submittedName>
</protein>
<gene>
    <name evidence="3" type="ORF">FB192DRAFT_1005464</name>
</gene>
<evidence type="ECO:0000256" key="1">
    <source>
        <dbReference type="SAM" id="Coils"/>
    </source>
</evidence>
<dbReference type="Proteomes" id="UP000469890">
    <property type="component" value="Unassembled WGS sequence"/>
</dbReference>
<evidence type="ECO:0000313" key="4">
    <source>
        <dbReference type="Proteomes" id="UP000469890"/>
    </source>
</evidence>
<dbReference type="AlphaFoldDB" id="A0A8H4F639"/>
<feature type="compositionally biased region" description="Low complexity" evidence="2">
    <location>
        <begin position="344"/>
        <end position="381"/>
    </location>
</feature>
<feature type="region of interest" description="Disordered" evidence="2">
    <location>
        <begin position="177"/>
        <end position="206"/>
    </location>
</feature>
<dbReference type="SUPFAM" id="SSF140361">
    <property type="entry name" value="MIT domain-like"/>
    <property type="match status" value="1"/>
</dbReference>
<dbReference type="EMBL" id="JAAECE010000001">
    <property type="protein sequence ID" value="KAF1806329.1"/>
    <property type="molecule type" value="Genomic_DNA"/>
</dbReference>